<evidence type="ECO:0000313" key="2">
    <source>
        <dbReference type="Proteomes" id="UP000266615"/>
    </source>
</evidence>
<dbReference type="RefSeq" id="WP_119903364.1">
    <property type="nucleotide sequence ID" value="NZ_QYZP01000003.1"/>
</dbReference>
<protein>
    <recommendedName>
        <fullName evidence="3">Stress response protein</fullName>
    </recommendedName>
</protein>
<sequence>MRATSALLAVLGAVQDFGRAVLKPCGAPAGRISTFIEVPFRKDKQTVRPDGLIRVERGKREWTALVEVKTGNNELREDQVQSYIEVARENSFDAVITISNEIPPVLGAHPLALDKRKSKGVEVYHFSWVRLVSIAVMEREVRGIEDPDQSWILGELIRYMEHENSGALEFSDMGAAWTTVRESIRKGVIRKSDDEVQEVAIKFDALVRYICLKLGQRLGAEVLPKLSRKHQNNPHERTASLVNSLVEESCLSGVLRIPDTVGDLVVRCDLRAHQIQIAVTLESSGHARTETRVRWLMRQLPGDLEDVVIEAFA</sequence>
<dbReference type="OrthoDB" id="56224at2"/>
<dbReference type="EMBL" id="QYZP01000003">
    <property type="protein sequence ID" value="RJN31297.1"/>
    <property type="molecule type" value="Genomic_DNA"/>
</dbReference>
<keyword evidence="2" id="KW-1185">Reference proteome</keyword>
<gene>
    <name evidence="1" type="ORF">D3250_10675</name>
</gene>
<dbReference type="AlphaFoldDB" id="A0A3A4F7R4"/>
<accession>A0A3A4F7R4</accession>
<name>A0A3A4F7R4_9MICC</name>
<reference evidence="1 2" key="1">
    <citation type="submission" date="2018-09" db="EMBL/GenBank/DDBJ databases">
        <title>Nesterenkonia natronophila sp. nov., an alkaliphilic actinobacteriume isolated from a soda lake, and emended description of the genus Nesterenkonia.</title>
        <authorList>
            <person name="Menes R.J."/>
            <person name="Iriarte A."/>
        </authorList>
    </citation>
    <scope>NUCLEOTIDE SEQUENCE [LARGE SCALE GENOMIC DNA]</scope>
    <source>
        <strain evidence="1 2">M8</strain>
    </source>
</reference>
<dbReference type="Proteomes" id="UP000266615">
    <property type="component" value="Unassembled WGS sequence"/>
</dbReference>
<evidence type="ECO:0000313" key="1">
    <source>
        <dbReference type="EMBL" id="RJN31297.1"/>
    </source>
</evidence>
<evidence type="ECO:0008006" key="3">
    <source>
        <dbReference type="Google" id="ProtNLM"/>
    </source>
</evidence>
<proteinExistence type="predicted"/>
<comment type="caution">
    <text evidence="1">The sequence shown here is derived from an EMBL/GenBank/DDBJ whole genome shotgun (WGS) entry which is preliminary data.</text>
</comment>
<organism evidence="1 2">
    <name type="scientific">Nesterenkonia natronophila</name>
    <dbReference type="NCBI Taxonomy" id="2174932"/>
    <lineage>
        <taxon>Bacteria</taxon>
        <taxon>Bacillati</taxon>
        <taxon>Actinomycetota</taxon>
        <taxon>Actinomycetes</taxon>
        <taxon>Micrococcales</taxon>
        <taxon>Micrococcaceae</taxon>
        <taxon>Nesterenkonia</taxon>
    </lineage>
</organism>